<proteinExistence type="predicted"/>
<evidence type="ECO:0000313" key="1">
    <source>
        <dbReference type="EMBL" id="OMO72060.1"/>
    </source>
</evidence>
<dbReference type="Proteomes" id="UP000188268">
    <property type="component" value="Unassembled WGS sequence"/>
</dbReference>
<keyword evidence="2" id="KW-1185">Reference proteome</keyword>
<dbReference type="EMBL" id="AWWV01011490">
    <property type="protein sequence ID" value="OMO72060.1"/>
    <property type="molecule type" value="Genomic_DNA"/>
</dbReference>
<organism evidence="1 2">
    <name type="scientific">Corchorus capsularis</name>
    <name type="common">Jute</name>
    <dbReference type="NCBI Taxonomy" id="210143"/>
    <lineage>
        <taxon>Eukaryota</taxon>
        <taxon>Viridiplantae</taxon>
        <taxon>Streptophyta</taxon>
        <taxon>Embryophyta</taxon>
        <taxon>Tracheophyta</taxon>
        <taxon>Spermatophyta</taxon>
        <taxon>Magnoliopsida</taxon>
        <taxon>eudicotyledons</taxon>
        <taxon>Gunneridae</taxon>
        <taxon>Pentapetalae</taxon>
        <taxon>rosids</taxon>
        <taxon>malvids</taxon>
        <taxon>Malvales</taxon>
        <taxon>Malvaceae</taxon>
        <taxon>Grewioideae</taxon>
        <taxon>Apeibeae</taxon>
        <taxon>Corchorus</taxon>
    </lineage>
</organism>
<comment type="caution">
    <text evidence="1">The sequence shown here is derived from an EMBL/GenBank/DDBJ whole genome shotgun (WGS) entry which is preliminary data.</text>
</comment>
<dbReference type="Gramene" id="OMO72060">
    <property type="protein sequence ID" value="OMO72060"/>
    <property type="gene ID" value="CCACVL1_17969"/>
</dbReference>
<dbReference type="AlphaFoldDB" id="A0A1R3HP77"/>
<sequence length="91" mass="9964">MDRVTTIRKLPEIFTKVVATKTKVAVVVDAEEIAEDTLIEKSSVEEIESNGKPESNSAAAAGSARLLCEVKRAWISRKAIRLEFSSISESQ</sequence>
<gene>
    <name evidence="1" type="ORF">CCACVL1_17969</name>
</gene>
<accession>A0A1R3HP77</accession>
<evidence type="ECO:0000313" key="2">
    <source>
        <dbReference type="Proteomes" id="UP000188268"/>
    </source>
</evidence>
<name>A0A1R3HP77_COCAP</name>
<reference evidence="1 2" key="1">
    <citation type="submission" date="2013-09" db="EMBL/GenBank/DDBJ databases">
        <title>Corchorus capsularis genome sequencing.</title>
        <authorList>
            <person name="Alam M."/>
            <person name="Haque M.S."/>
            <person name="Islam M.S."/>
            <person name="Emdad E.M."/>
            <person name="Islam M.M."/>
            <person name="Ahmed B."/>
            <person name="Halim A."/>
            <person name="Hossen Q.M.M."/>
            <person name="Hossain M.Z."/>
            <person name="Ahmed R."/>
            <person name="Khan M.M."/>
            <person name="Islam R."/>
            <person name="Rashid M.M."/>
            <person name="Khan S.A."/>
            <person name="Rahman M.S."/>
            <person name="Alam M."/>
        </authorList>
    </citation>
    <scope>NUCLEOTIDE SEQUENCE [LARGE SCALE GENOMIC DNA]</scope>
    <source>
        <strain evidence="2">cv. CVL-1</strain>
        <tissue evidence="1">Whole seedling</tissue>
    </source>
</reference>
<protein>
    <submittedName>
        <fullName evidence="1">Uncharacterized protein</fullName>
    </submittedName>
</protein>